<dbReference type="InterPro" id="IPR015943">
    <property type="entry name" value="WD40/YVTN_repeat-like_dom_sf"/>
</dbReference>
<name>A0A0B2ULH6_9MICR</name>
<dbReference type="STRING" id="1354746.A0A0B2ULH6"/>
<dbReference type="OrthoDB" id="538223at2759"/>
<dbReference type="InParanoid" id="A0A0B2ULH6"/>
<comment type="caution">
    <text evidence="2">The sequence shown here is derived from an EMBL/GenBank/DDBJ whole genome shotgun (WGS) entry which is preliminary data.</text>
</comment>
<dbReference type="RefSeq" id="XP_014564235.1">
    <property type="nucleotide sequence ID" value="XM_014708749.1"/>
</dbReference>
<evidence type="ECO:0000256" key="1">
    <source>
        <dbReference type="SAM" id="Coils"/>
    </source>
</evidence>
<proteinExistence type="predicted"/>
<evidence type="ECO:0008006" key="4">
    <source>
        <dbReference type="Google" id="ProtNLM"/>
    </source>
</evidence>
<reference evidence="2 3" key="1">
    <citation type="journal article" date="2014" name="MBio">
        <title>The Ordospora colligata genome; evolution of extreme reduction in microsporidia and host-to-parasite horizontal gene transfer.</title>
        <authorList>
            <person name="Pombert J.-F."/>
            <person name="Haag K.L."/>
            <person name="Beidas S."/>
            <person name="Ebert D."/>
            <person name="Keeling P.J."/>
        </authorList>
    </citation>
    <scope>NUCLEOTIDE SEQUENCE [LARGE SCALE GENOMIC DNA]</scope>
    <source>
        <strain evidence="2 3">OC4</strain>
    </source>
</reference>
<dbReference type="AlphaFoldDB" id="A0A0B2ULH6"/>
<keyword evidence="1" id="KW-0175">Coiled coil</keyword>
<keyword evidence="3" id="KW-1185">Reference proteome</keyword>
<protein>
    <recommendedName>
        <fullName evidence="4">WD40 domain-containing protein</fullName>
    </recommendedName>
</protein>
<dbReference type="SUPFAM" id="SSF69322">
    <property type="entry name" value="Tricorn protease domain 2"/>
    <property type="match status" value="1"/>
</dbReference>
<organism evidence="2 3">
    <name type="scientific">Ordospora colligata OC4</name>
    <dbReference type="NCBI Taxonomy" id="1354746"/>
    <lineage>
        <taxon>Eukaryota</taxon>
        <taxon>Fungi</taxon>
        <taxon>Fungi incertae sedis</taxon>
        <taxon>Microsporidia</taxon>
        <taxon>Ordosporidae</taxon>
        <taxon>Ordospora</taxon>
    </lineage>
</organism>
<dbReference type="EMBL" id="JOKQ01000002">
    <property type="protein sequence ID" value="KHN70193.1"/>
    <property type="molecule type" value="Genomic_DNA"/>
</dbReference>
<sequence>MFQPGIEAYLDAIKQQYDELLAENKALKQENSRLAAENSQYVRRVQHYSSVLNERKNAQQGDGNECNLHMKRLKRGSDWVAEGDLFCSVSLCERIVLPAKITNAVVSKCGKYVIFGCGYRAFMLVDKEIWHLNIATERMERCDAGMFGTDVQEYKICPMDFASDSQCVYMFDGKAAVRIWNVNTKVQEGLLRVSEPISLKVVNNVVYIAERDKILKVYKDQKQVLKLKVNEELSGLMIVSPNGKFVYIVVNRNQILVVDVHTETSYLISTNEERLLAIAVSQENMLASIGGYGKTAGLYKIKPEKPSCRLQDTIEQNGPVLALEFIGSHLVVGQPEGFMIWDLNEKKSMQVEIYESNVINVSAGKGCFTTIDNNGILRIWMHTPIS</sequence>
<dbReference type="Proteomes" id="UP000031056">
    <property type="component" value="Unassembled WGS sequence"/>
</dbReference>
<dbReference type="HOGENOM" id="CLU_715779_0_0_1"/>
<gene>
    <name evidence="2" type="ORF">M896_020270</name>
</gene>
<evidence type="ECO:0000313" key="2">
    <source>
        <dbReference type="EMBL" id="KHN70193.1"/>
    </source>
</evidence>
<dbReference type="VEuPathDB" id="MicrosporidiaDB:M896_020270"/>
<dbReference type="Gene3D" id="2.130.10.10">
    <property type="entry name" value="YVTN repeat-like/Quinoprotein amine dehydrogenase"/>
    <property type="match status" value="1"/>
</dbReference>
<feature type="coiled-coil region" evidence="1">
    <location>
        <begin position="10"/>
        <end position="44"/>
    </location>
</feature>
<accession>A0A0B2ULH6</accession>
<dbReference type="GeneID" id="26261122"/>
<evidence type="ECO:0000313" key="3">
    <source>
        <dbReference type="Proteomes" id="UP000031056"/>
    </source>
</evidence>